<organism evidence="5 6">
    <name type="scientific">Cyprinodon variegatus</name>
    <name type="common">Sheepshead minnow</name>
    <dbReference type="NCBI Taxonomy" id="28743"/>
    <lineage>
        <taxon>Eukaryota</taxon>
        <taxon>Metazoa</taxon>
        <taxon>Chordata</taxon>
        <taxon>Craniata</taxon>
        <taxon>Vertebrata</taxon>
        <taxon>Euteleostomi</taxon>
        <taxon>Actinopterygii</taxon>
        <taxon>Neopterygii</taxon>
        <taxon>Teleostei</taxon>
        <taxon>Neoteleostei</taxon>
        <taxon>Acanthomorphata</taxon>
        <taxon>Ovalentaria</taxon>
        <taxon>Atherinomorphae</taxon>
        <taxon>Cyprinodontiformes</taxon>
        <taxon>Cyprinodontidae</taxon>
        <taxon>Cyprinodon</taxon>
    </lineage>
</organism>
<keyword evidence="6" id="KW-1185">Reference proteome</keyword>
<reference evidence="5" key="2">
    <citation type="submission" date="2025-09" db="UniProtKB">
        <authorList>
            <consortium name="Ensembl"/>
        </authorList>
    </citation>
    <scope>IDENTIFICATION</scope>
</reference>
<protein>
    <recommendedName>
        <fullName evidence="4">BED-type domain-containing protein</fullName>
    </recommendedName>
</protein>
<proteinExistence type="predicted"/>
<dbReference type="GO" id="GO:0008270">
    <property type="term" value="F:zinc ion binding"/>
    <property type="evidence" value="ECO:0007669"/>
    <property type="project" value="UniProtKB-KW"/>
</dbReference>
<dbReference type="AlphaFoldDB" id="A0A3Q2DRA9"/>
<keyword evidence="3" id="KW-0862">Zinc</keyword>
<evidence type="ECO:0000313" key="6">
    <source>
        <dbReference type="Proteomes" id="UP000265020"/>
    </source>
</evidence>
<name>A0A3Q2DRA9_CYPVA</name>
<dbReference type="InterPro" id="IPR003656">
    <property type="entry name" value="Znf_BED"/>
</dbReference>
<accession>A0A3Q2DRA9</accession>
<sequence length="88" mass="9863">MASNICNICGRNVPRVKSSNYNTTSLMKHLQKCHNKEDAVIIGLGRQKGSSGKQLTSSEAKERSEIFPCNRRRTLETLPPYLFGRAPQ</sequence>
<feature type="domain" description="BED-type" evidence="4">
    <location>
        <begin position="4"/>
        <end position="35"/>
    </location>
</feature>
<keyword evidence="1" id="KW-0479">Metal-binding</keyword>
<dbReference type="Proteomes" id="UP000265020">
    <property type="component" value="Unassembled WGS sequence"/>
</dbReference>
<dbReference type="GO" id="GO:0003677">
    <property type="term" value="F:DNA binding"/>
    <property type="evidence" value="ECO:0007669"/>
    <property type="project" value="InterPro"/>
</dbReference>
<dbReference type="Ensembl" id="ENSCVAT00000009761.1">
    <property type="protein sequence ID" value="ENSCVAP00000022243.1"/>
    <property type="gene ID" value="ENSCVAG00000004803.1"/>
</dbReference>
<evidence type="ECO:0000256" key="1">
    <source>
        <dbReference type="ARBA" id="ARBA00022723"/>
    </source>
</evidence>
<dbReference type="Pfam" id="PF02892">
    <property type="entry name" value="zf-BED"/>
    <property type="match status" value="1"/>
</dbReference>
<evidence type="ECO:0000313" key="5">
    <source>
        <dbReference type="Ensembl" id="ENSCVAP00000022243.1"/>
    </source>
</evidence>
<evidence type="ECO:0000256" key="3">
    <source>
        <dbReference type="ARBA" id="ARBA00022833"/>
    </source>
</evidence>
<evidence type="ECO:0000256" key="2">
    <source>
        <dbReference type="ARBA" id="ARBA00022771"/>
    </source>
</evidence>
<evidence type="ECO:0000259" key="4">
    <source>
        <dbReference type="Pfam" id="PF02892"/>
    </source>
</evidence>
<reference evidence="5" key="1">
    <citation type="submission" date="2025-08" db="UniProtKB">
        <authorList>
            <consortium name="Ensembl"/>
        </authorList>
    </citation>
    <scope>IDENTIFICATION</scope>
</reference>
<keyword evidence="2" id="KW-0863">Zinc-finger</keyword>